<evidence type="ECO:0000313" key="2">
    <source>
        <dbReference type="Proteomes" id="UP000617426"/>
    </source>
</evidence>
<dbReference type="RefSeq" id="WP_184452289.1">
    <property type="nucleotide sequence ID" value="NZ_JACHMK010000001.1"/>
</dbReference>
<dbReference type="Proteomes" id="UP000617426">
    <property type="component" value="Unassembled WGS sequence"/>
</dbReference>
<reference evidence="1" key="1">
    <citation type="submission" date="2020-08" db="EMBL/GenBank/DDBJ databases">
        <title>Sequencing the genomes of 1000 actinobacteria strains.</title>
        <authorList>
            <person name="Klenk H.-P."/>
        </authorList>
    </citation>
    <scope>NUCLEOTIDE SEQUENCE</scope>
    <source>
        <strain evidence="1">DSM 10695</strain>
    </source>
</reference>
<dbReference type="AlphaFoldDB" id="A0A923E699"/>
<accession>A0A923E699</accession>
<proteinExistence type="predicted"/>
<evidence type="ECO:0000313" key="1">
    <source>
        <dbReference type="EMBL" id="MBB6334366.1"/>
    </source>
</evidence>
<evidence type="ECO:0008006" key="3">
    <source>
        <dbReference type="Google" id="ProtNLM"/>
    </source>
</evidence>
<gene>
    <name evidence="1" type="ORF">HD592_000931</name>
</gene>
<dbReference type="EMBL" id="JACHMK010000001">
    <property type="protein sequence ID" value="MBB6334366.1"/>
    <property type="molecule type" value="Genomic_DNA"/>
</dbReference>
<protein>
    <recommendedName>
        <fullName evidence="3">DUF4176 domain-containing protein</fullName>
    </recommendedName>
</protein>
<organism evidence="1 2">
    <name type="scientific">Schaalia hyovaginalis</name>
    <dbReference type="NCBI Taxonomy" id="29316"/>
    <lineage>
        <taxon>Bacteria</taxon>
        <taxon>Bacillati</taxon>
        <taxon>Actinomycetota</taxon>
        <taxon>Actinomycetes</taxon>
        <taxon>Actinomycetales</taxon>
        <taxon>Actinomycetaceae</taxon>
        <taxon>Schaalia</taxon>
    </lineage>
</organism>
<comment type="caution">
    <text evidence="1">The sequence shown here is derived from an EMBL/GenBank/DDBJ whole genome shotgun (WGS) entry which is preliminary data.</text>
</comment>
<sequence length="108" mass="11908">MSISTERSLLPLGSVVVLRNGEIKLMIIGRVPLYRDESRFGYFDYMAVKYPVGLTEDSIAYFNAEDIAQVLFQGFADEDDQAIQTAYASALASGGIGYQRLSIADVRS</sequence>
<dbReference type="Pfam" id="PF13780">
    <property type="entry name" value="DUF4176"/>
    <property type="match status" value="1"/>
</dbReference>
<keyword evidence="2" id="KW-1185">Reference proteome</keyword>
<dbReference type="InterPro" id="IPR025233">
    <property type="entry name" value="DUF4176"/>
</dbReference>
<name>A0A923E699_9ACTO</name>